<dbReference type="OrthoDB" id="881869at2"/>
<accession>A0A4Y8RYA4</accession>
<dbReference type="CDD" id="cd00093">
    <property type="entry name" value="HTH_XRE"/>
    <property type="match status" value="1"/>
</dbReference>
<name>A0A4Y8RYA4_9SPHI</name>
<dbReference type="Pfam" id="PF01381">
    <property type="entry name" value="HTH_3"/>
    <property type="match status" value="1"/>
</dbReference>
<dbReference type="SUPFAM" id="SSF47413">
    <property type="entry name" value="lambda repressor-like DNA-binding domains"/>
    <property type="match status" value="1"/>
</dbReference>
<dbReference type="AlphaFoldDB" id="A0A4Y8RYA4"/>
<dbReference type="InterPro" id="IPR050807">
    <property type="entry name" value="TransReg_Diox_bact_type"/>
</dbReference>
<keyword evidence="1" id="KW-0238">DNA-binding</keyword>
<dbReference type="GO" id="GO:0005829">
    <property type="term" value="C:cytosol"/>
    <property type="evidence" value="ECO:0007669"/>
    <property type="project" value="TreeGrafter"/>
</dbReference>
<organism evidence="3 4">
    <name type="scientific">Mucilaginibacter psychrotolerans</name>
    <dbReference type="NCBI Taxonomy" id="1524096"/>
    <lineage>
        <taxon>Bacteria</taxon>
        <taxon>Pseudomonadati</taxon>
        <taxon>Bacteroidota</taxon>
        <taxon>Sphingobacteriia</taxon>
        <taxon>Sphingobacteriales</taxon>
        <taxon>Sphingobacteriaceae</taxon>
        <taxon>Mucilaginibacter</taxon>
    </lineage>
</organism>
<evidence type="ECO:0000256" key="1">
    <source>
        <dbReference type="ARBA" id="ARBA00023125"/>
    </source>
</evidence>
<evidence type="ECO:0000313" key="4">
    <source>
        <dbReference type="Proteomes" id="UP000297540"/>
    </source>
</evidence>
<dbReference type="Gene3D" id="1.10.260.40">
    <property type="entry name" value="lambda repressor-like DNA-binding domains"/>
    <property type="match status" value="1"/>
</dbReference>
<dbReference type="RefSeq" id="WP_134737988.1">
    <property type="nucleotide sequence ID" value="NZ_SOZE01000066.1"/>
</dbReference>
<dbReference type="PANTHER" id="PTHR46797:SF1">
    <property type="entry name" value="METHYLPHOSPHONATE SYNTHASE"/>
    <property type="match status" value="1"/>
</dbReference>
<sequence length="114" mass="12927">MSTFGKRLRECREAKKLSQQELSKLMNTSYTVIGKYERNETKPSIDVARNIAKLLDTTVGHLLGEIDDKDVLKDPAMLKRLNELNELSATDREGILYALDGLLRDAKARKTYAL</sequence>
<evidence type="ECO:0000313" key="3">
    <source>
        <dbReference type="EMBL" id="TFF29741.1"/>
    </source>
</evidence>
<protein>
    <submittedName>
        <fullName evidence="3">XRE family transcriptional regulator</fullName>
    </submittedName>
</protein>
<feature type="domain" description="HTH cro/C1-type" evidence="2">
    <location>
        <begin position="8"/>
        <end position="62"/>
    </location>
</feature>
<reference evidence="3 4" key="1">
    <citation type="journal article" date="2017" name="Int. J. Syst. Evol. Microbiol.">
        <title>Mucilaginibacterpsychrotolerans sp. nov., isolated from peatlands.</title>
        <authorList>
            <person name="Deng Y."/>
            <person name="Shen L."/>
            <person name="Xu B."/>
            <person name="Liu Y."/>
            <person name="Gu Z."/>
            <person name="Liu H."/>
            <person name="Zhou Y."/>
        </authorList>
    </citation>
    <scope>NUCLEOTIDE SEQUENCE [LARGE SCALE GENOMIC DNA]</scope>
    <source>
        <strain evidence="3 4">NH7-4</strain>
    </source>
</reference>
<dbReference type="PANTHER" id="PTHR46797">
    <property type="entry name" value="HTH-TYPE TRANSCRIPTIONAL REGULATOR"/>
    <property type="match status" value="1"/>
</dbReference>
<comment type="caution">
    <text evidence="3">The sequence shown here is derived from an EMBL/GenBank/DDBJ whole genome shotgun (WGS) entry which is preliminary data.</text>
</comment>
<gene>
    <name evidence="3" type="ORF">E2R66_27915</name>
</gene>
<dbReference type="GO" id="GO:0003700">
    <property type="term" value="F:DNA-binding transcription factor activity"/>
    <property type="evidence" value="ECO:0007669"/>
    <property type="project" value="TreeGrafter"/>
</dbReference>
<keyword evidence="4" id="KW-1185">Reference proteome</keyword>
<dbReference type="GO" id="GO:0003677">
    <property type="term" value="F:DNA binding"/>
    <property type="evidence" value="ECO:0007669"/>
    <property type="project" value="UniProtKB-KW"/>
</dbReference>
<proteinExistence type="predicted"/>
<dbReference type="PROSITE" id="PS50943">
    <property type="entry name" value="HTH_CROC1"/>
    <property type="match status" value="1"/>
</dbReference>
<dbReference type="EMBL" id="SOZE01000066">
    <property type="protein sequence ID" value="TFF29741.1"/>
    <property type="molecule type" value="Genomic_DNA"/>
</dbReference>
<dbReference type="SMART" id="SM00530">
    <property type="entry name" value="HTH_XRE"/>
    <property type="match status" value="1"/>
</dbReference>
<dbReference type="InterPro" id="IPR001387">
    <property type="entry name" value="Cro/C1-type_HTH"/>
</dbReference>
<dbReference type="InterPro" id="IPR010982">
    <property type="entry name" value="Lambda_DNA-bd_dom_sf"/>
</dbReference>
<evidence type="ECO:0000259" key="2">
    <source>
        <dbReference type="PROSITE" id="PS50943"/>
    </source>
</evidence>
<dbReference type="Proteomes" id="UP000297540">
    <property type="component" value="Unassembled WGS sequence"/>
</dbReference>